<reference evidence="7 8" key="1">
    <citation type="submission" date="2019-03" db="EMBL/GenBank/DDBJ databases">
        <title>Deep-cultivation of Planctomycetes and their phenomic and genomic characterization uncovers novel biology.</title>
        <authorList>
            <person name="Wiegand S."/>
            <person name="Jogler M."/>
            <person name="Boedeker C."/>
            <person name="Pinto D."/>
            <person name="Vollmers J."/>
            <person name="Rivas-Marin E."/>
            <person name="Kohn T."/>
            <person name="Peeters S.H."/>
            <person name="Heuer A."/>
            <person name="Rast P."/>
            <person name="Oberbeckmann S."/>
            <person name="Bunk B."/>
            <person name="Jeske O."/>
            <person name="Meyerdierks A."/>
            <person name="Storesund J.E."/>
            <person name="Kallscheuer N."/>
            <person name="Luecker S."/>
            <person name="Lage O.M."/>
            <person name="Pohl T."/>
            <person name="Merkel B.J."/>
            <person name="Hornburger P."/>
            <person name="Mueller R.-W."/>
            <person name="Bruemmer F."/>
            <person name="Labrenz M."/>
            <person name="Spormann A.M."/>
            <person name="Op den Camp H."/>
            <person name="Overmann J."/>
            <person name="Amann R."/>
            <person name="Jetten M.S.M."/>
            <person name="Mascher T."/>
            <person name="Medema M.H."/>
            <person name="Devos D.P."/>
            <person name="Kaster A.-K."/>
            <person name="Ovreas L."/>
            <person name="Rohde M."/>
            <person name="Galperin M.Y."/>
            <person name="Jogler C."/>
        </authorList>
    </citation>
    <scope>NUCLEOTIDE SEQUENCE [LARGE SCALE GENOMIC DNA]</scope>
    <source>
        <strain evidence="7 8">Enr13</strain>
    </source>
</reference>
<evidence type="ECO:0000256" key="5">
    <source>
        <dbReference type="SAM" id="MobiDB-lite"/>
    </source>
</evidence>
<evidence type="ECO:0000259" key="6">
    <source>
        <dbReference type="PROSITE" id="PS51387"/>
    </source>
</evidence>
<name>A0A518HWZ2_9BACT</name>
<dbReference type="Gene3D" id="3.30.465.10">
    <property type="match status" value="1"/>
</dbReference>
<keyword evidence="3" id="KW-0274">FAD</keyword>
<proteinExistence type="predicted"/>
<dbReference type="InterPro" id="IPR016166">
    <property type="entry name" value="FAD-bd_PCMH"/>
</dbReference>
<dbReference type="SUPFAM" id="SSF55103">
    <property type="entry name" value="FAD-linked oxidases, C-terminal domain"/>
    <property type="match status" value="1"/>
</dbReference>
<dbReference type="GO" id="GO:0071949">
    <property type="term" value="F:FAD binding"/>
    <property type="evidence" value="ECO:0007669"/>
    <property type="project" value="InterPro"/>
</dbReference>
<dbReference type="Gene3D" id="3.30.70.2740">
    <property type="match status" value="1"/>
</dbReference>
<dbReference type="Pfam" id="PF02913">
    <property type="entry name" value="FAD-oxidase_C"/>
    <property type="match status" value="1"/>
</dbReference>
<evidence type="ECO:0000313" key="8">
    <source>
        <dbReference type="Proteomes" id="UP000319004"/>
    </source>
</evidence>
<dbReference type="AlphaFoldDB" id="A0A518HWZ2"/>
<evidence type="ECO:0000313" key="7">
    <source>
        <dbReference type="EMBL" id="QDV45267.1"/>
    </source>
</evidence>
<dbReference type="PROSITE" id="PS51387">
    <property type="entry name" value="FAD_PCMH"/>
    <property type="match status" value="1"/>
</dbReference>
<keyword evidence="2" id="KW-0285">Flavoprotein</keyword>
<feature type="domain" description="FAD-binding PCMH-type" evidence="6">
    <location>
        <begin position="102"/>
        <end position="280"/>
    </location>
</feature>
<dbReference type="PANTHER" id="PTHR42934:SF1">
    <property type="entry name" value="GLYCOLATE OXIDASE SUBUNIT GLCD"/>
    <property type="match status" value="1"/>
</dbReference>
<dbReference type="InterPro" id="IPR016171">
    <property type="entry name" value="Vanillyl_alc_oxidase_C-sub2"/>
</dbReference>
<dbReference type="InterPro" id="IPR016169">
    <property type="entry name" value="FAD-bd_PCMH_sub2"/>
</dbReference>
<dbReference type="GO" id="GO:0016491">
    <property type="term" value="F:oxidoreductase activity"/>
    <property type="evidence" value="ECO:0007669"/>
    <property type="project" value="UniProtKB-KW"/>
</dbReference>
<dbReference type="FunFam" id="1.10.45.10:FF:000001">
    <property type="entry name" value="D-lactate dehydrogenase mitochondrial"/>
    <property type="match status" value="1"/>
</dbReference>
<dbReference type="Proteomes" id="UP000319004">
    <property type="component" value="Chromosome"/>
</dbReference>
<dbReference type="PANTHER" id="PTHR42934">
    <property type="entry name" value="GLYCOLATE OXIDASE SUBUNIT GLCD"/>
    <property type="match status" value="1"/>
</dbReference>
<sequence length="547" mass="58170">MALPGRRPKGSPFRKYDGPSGPSSERLAFPQVRRPFRAVVRRARPDAPEKTSSNDPRRPLPTGLNAMSSVHLQTLRDLLPPGRLSEDAASRAAFESDGLTAFRCRPLAVVIPQNETEVVQTVRWCDQHAVPFVARGSGTSLSGGSMPVSDGIVISLNRLRQIIKVDPDNRIAVVQPGVINLQVSAAAARHGLYYAPDPSSQKICTIGGNIAFNSGGAHCLKYGMTSNHVIGIRAVTASGEIVSFGGESLESVGPDFTGLFCGSEGLFGVALEITLRLLPKPECFHTVLVGYRSLRAAGDAVSAVIDSGLLPGAMEIMEALAIEAAEAATQCGYPKGAAAVLIVELEGPREKIDAEKKQLESIIAATDAFETVVAADDHQRAGIWAGRKSAFSAVGKLSPDFLVQDGVVPRKRLGDALEAIEGFSKDSGLRVANVFHAGDGNLHPLILFDDSVDGELERAETLAGKILDLCVQMGGSITGEHGVGMEKREFLPKMYDEPTMELMHRLRAAFDPQTIANPGKMFPGAEAPALSSHGLHPLEKAGVISRE</sequence>
<dbReference type="SUPFAM" id="SSF56176">
    <property type="entry name" value="FAD-binding/transporter-associated domain-like"/>
    <property type="match status" value="1"/>
</dbReference>
<dbReference type="Gene3D" id="1.10.45.10">
    <property type="entry name" value="Vanillyl-alcohol Oxidase, Chain A, domain 4"/>
    <property type="match status" value="1"/>
</dbReference>
<dbReference type="EC" id="1.-.-.-" evidence="7"/>
<protein>
    <submittedName>
        <fullName evidence="7">Putative FAD-linked oxidoreductase</fullName>
        <ecNumber evidence="7">1.-.-.-</ecNumber>
    </submittedName>
</protein>
<keyword evidence="4 7" id="KW-0560">Oxidoreductase</keyword>
<dbReference type="EMBL" id="CP037423">
    <property type="protein sequence ID" value="QDV45267.1"/>
    <property type="molecule type" value="Genomic_DNA"/>
</dbReference>
<gene>
    <name evidence="7" type="ORF">Enr13x_51420</name>
</gene>
<evidence type="ECO:0000256" key="1">
    <source>
        <dbReference type="ARBA" id="ARBA00001974"/>
    </source>
</evidence>
<organism evidence="7 8">
    <name type="scientific">Stieleria neptunia</name>
    <dbReference type="NCBI Taxonomy" id="2527979"/>
    <lineage>
        <taxon>Bacteria</taxon>
        <taxon>Pseudomonadati</taxon>
        <taxon>Planctomycetota</taxon>
        <taxon>Planctomycetia</taxon>
        <taxon>Pirellulales</taxon>
        <taxon>Pirellulaceae</taxon>
        <taxon>Stieleria</taxon>
    </lineage>
</organism>
<dbReference type="InterPro" id="IPR006094">
    <property type="entry name" value="Oxid_FAD_bind_N"/>
</dbReference>
<dbReference type="InterPro" id="IPR051914">
    <property type="entry name" value="FAD-linked_OxidoTrans_Type4"/>
</dbReference>
<dbReference type="InterPro" id="IPR036318">
    <property type="entry name" value="FAD-bd_PCMH-like_sf"/>
</dbReference>
<accession>A0A518HWZ2</accession>
<dbReference type="InterPro" id="IPR004113">
    <property type="entry name" value="FAD-bd_oxidored_4_C"/>
</dbReference>
<dbReference type="KEGG" id="snep:Enr13x_51420"/>
<dbReference type="InterPro" id="IPR016164">
    <property type="entry name" value="FAD-linked_Oxase-like_C"/>
</dbReference>
<evidence type="ECO:0000256" key="3">
    <source>
        <dbReference type="ARBA" id="ARBA00022827"/>
    </source>
</evidence>
<evidence type="ECO:0000256" key="2">
    <source>
        <dbReference type="ARBA" id="ARBA00022630"/>
    </source>
</evidence>
<evidence type="ECO:0000256" key="4">
    <source>
        <dbReference type="ARBA" id="ARBA00023002"/>
    </source>
</evidence>
<comment type="cofactor">
    <cofactor evidence="1">
        <name>FAD</name>
        <dbReference type="ChEBI" id="CHEBI:57692"/>
    </cofactor>
</comment>
<keyword evidence="8" id="KW-1185">Reference proteome</keyword>
<feature type="region of interest" description="Disordered" evidence="5">
    <location>
        <begin position="1"/>
        <end position="64"/>
    </location>
</feature>
<dbReference type="Pfam" id="PF01565">
    <property type="entry name" value="FAD_binding_4"/>
    <property type="match status" value="1"/>
</dbReference>